<organism evidence="1 2">
    <name type="scientific">Candidatus Nitrospira kreftii</name>
    <dbReference type="NCBI Taxonomy" id="2652173"/>
    <lineage>
        <taxon>Bacteria</taxon>
        <taxon>Pseudomonadati</taxon>
        <taxon>Nitrospirota</taxon>
        <taxon>Nitrospiria</taxon>
        <taxon>Nitrospirales</taxon>
        <taxon>Nitrospiraceae</taxon>
        <taxon>Nitrospira</taxon>
    </lineage>
</organism>
<gene>
    <name evidence="1" type="ORF">Nkreftii_000755</name>
</gene>
<evidence type="ECO:0000313" key="1">
    <source>
        <dbReference type="EMBL" id="QPD02981.1"/>
    </source>
</evidence>
<dbReference type="Gene3D" id="2.30.110.10">
    <property type="entry name" value="Electron Transport, Fmn-binding Protein, Chain A"/>
    <property type="match status" value="1"/>
</dbReference>
<dbReference type="SUPFAM" id="SSF50475">
    <property type="entry name" value="FMN-binding split barrel"/>
    <property type="match status" value="1"/>
</dbReference>
<dbReference type="KEGG" id="nkf:Nkreftii_000755"/>
<dbReference type="Proteomes" id="UP000593737">
    <property type="component" value="Chromosome"/>
</dbReference>
<proteinExistence type="predicted"/>
<reference evidence="1 2" key="1">
    <citation type="journal article" date="2020" name="ISME J.">
        <title>Enrichment and physiological characterization of a novel comammox Nitrospira indicates ammonium inhibition of complete nitrification.</title>
        <authorList>
            <person name="Sakoula D."/>
            <person name="Koch H."/>
            <person name="Frank J."/>
            <person name="Jetten M.S.M."/>
            <person name="van Kessel M.A.H.J."/>
            <person name="Lucker S."/>
        </authorList>
    </citation>
    <scope>NUCLEOTIDE SEQUENCE [LARGE SCALE GENOMIC DNA]</scope>
    <source>
        <strain evidence="1">Comreactor17</strain>
    </source>
</reference>
<evidence type="ECO:0000313" key="2">
    <source>
        <dbReference type="Proteomes" id="UP000593737"/>
    </source>
</evidence>
<accession>A0A7S8FBX0</accession>
<dbReference type="AlphaFoldDB" id="A0A7S8FBX0"/>
<sequence length="99" mass="11324">MNLQGEARYFRLDAPSYHEVRKRNLSRFPHAEVMFDFGDCTLWELQLENAHFALGFGQAIVSSAATPARWIPLMNCPLIASHRDSIRALIHVAQVKHHV</sequence>
<dbReference type="InterPro" id="IPR012349">
    <property type="entry name" value="Split_barrel_FMN-bd"/>
</dbReference>
<name>A0A7S8FBX0_9BACT</name>
<dbReference type="EMBL" id="CP047423">
    <property type="protein sequence ID" value="QPD02981.1"/>
    <property type="molecule type" value="Genomic_DNA"/>
</dbReference>
<protein>
    <submittedName>
        <fullName evidence="1">Uncharacterized protein</fullName>
    </submittedName>
</protein>